<dbReference type="EMBL" id="JACDXX010000024">
    <property type="protein sequence ID" value="MCB5411982.1"/>
    <property type="molecule type" value="Genomic_DNA"/>
</dbReference>
<keyword evidence="4" id="KW-1185">Reference proteome</keyword>
<keyword evidence="2" id="KW-0663">Pyridoxal phosphate</keyword>
<sequence length="390" mass="43256">MIPYGKQNISEEDIAAVVKVLRSDFITQGPTLPRFERAIATHAGAAHCIAVNSATSALHIGLLALDVGPGDLVWTSPISFVASSNAALYCGADVDFVDIAPDTFNMDMQALASKLKLAKAAGCLPKVVIPVHISGRSCDMKALDMLRKSYGFKVLEDASHAIGANYDGRPVGCCDYSELCVFSFHPVKIITTGEGGALTTNDPLLAKRLAALRSHGITRDANDMERYDGPWYYEQHSLGYNYRMTEIQAALGLSQMARLDLFVQRRRELAERYDRILSNSDFILPVLDNDESRSAWHLYVVRLSEGIKPLTRLHLINKLRSDGIGVNVHYIPIPRQPFYRNLGFDPQQFPVAEGYYESAISLPLYYDMTEDEQDTIVKCLLEPAGFQTIF</sequence>
<dbReference type="InterPro" id="IPR015421">
    <property type="entry name" value="PyrdxlP-dep_Trfase_major"/>
</dbReference>
<proteinExistence type="inferred from homology"/>
<evidence type="ECO:0000313" key="4">
    <source>
        <dbReference type="Proteomes" id="UP001198571"/>
    </source>
</evidence>
<dbReference type="NCBIfam" id="TIGR03588">
    <property type="entry name" value="PseC"/>
    <property type="match status" value="1"/>
</dbReference>
<dbReference type="PANTHER" id="PTHR30244">
    <property type="entry name" value="TRANSAMINASE"/>
    <property type="match status" value="1"/>
</dbReference>
<dbReference type="Gene3D" id="3.90.1150.10">
    <property type="entry name" value="Aspartate Aminotransferase, domain 1"/>
    <property type="match status" value="1"/>
</dbReference>
<dbReference type="EC" id="2.6.1.92" evidence="3"/>
<dbReference type="InterPro" id="IPR000653">
    <property type="entry name" value="DegT/StrS_aminotransferase"/>
</dbReference>
<dbReference type="PANTHER" id="PTHR30244:SF34">
    <property type="entry name" value="DTDP-4-AMINO-4,6-DIDEOXYGALACTOSE TRANSAMINASE"/>
    <property type="match status" value="1"/>
</dbReference>
<accession>A0ABS8CRG0</accession>
<dbReference type="InterPro" id="IPR020026">
    <property type="entry name" value="PseC"/>
</dbReference>
<comment type="caution">
    <text evidence="3">The sequence shown here is derived from an EMBL/GenBank/DDBJ whole genome shotgun (WGS) entry which is preliminary data.</text>
</comment>
<dbReference type="Gene3D" id="3.40.640.10">
    <property type="entry name" value="Type I PLP-dependent aspartate aminotransferase-like (Major domain)"/>
    <property type="match status" value="1"/>
</dbReference>
<dbReference type="Proteomes" id="UP001198571">
    <property type="component" value="Unassembled WGS sequence"/>
</dbReference>
<evidence type="ECO:0000256" key="2">
    <source>
        <dbReference type="RuleBase" id="RU004508"/>
    </source>
</evidence>
<dbReference type="InterPro" id="IPR015422">
    <property type="entry name" value="PyrdxlP-dep_Trfase_small"/>
</dbReference>
<dbReference type="Pfam" id="PF01041">
    <property type="entry name" value="DegT_DnrJ_EryC1"/>
    <property type="match status" value="1"/>
</dbReference>
<dbReference type="SUPFAM" id="SSF53383">
    <property type="entry name" value="PLP-dependent transferases"/>
    <property type="match status" value="1"/>
</dbReference>
<name>A0ABS8CRG0_9RHOB</name>
<dbReference type="InterPro" id="IPR015424">
    <property type="entry name" value="PyrdxlP-dep_Trfase"/>
</dbReference>
<gene>
    <name evidence="3" type="primary">pseC</name>
    <name evidence="3" type="ORF">H0485_18505</name>
</gene>
<dbReference type="CDD" id="cd00616">
    <property type="entry name" value="AHBA_syn"/>
    <property type="match status" value="1"/>
</dbReference>
<evidence type="ECO:0000256" key="1">
    <source>
        <dbReference type="ARBA" id="ARBA00037999"/>
    </source>
</evidence>
<dbReference type="GO" id="GO:0008483">
    <property type="term" value="F:transaminase activity"/>
    <property type="evidence" value="ECO:0007669"/>
    <property type="project" value="UniProtKB-KW"/>
</dbReference>
<keyword evidence="3" id="KW-0808">Transferase</keyword>
<comment type="similarity">
    <text evidence="1 2">Belongs to the DegT/DnrJ/EryC1 family.</text>
</comment>
<dbReference type="RefSeq" id="WP_226937413.1">
    <property type="nucleotide sequence ID" value="NZ_JACDXX010000024.1"/>
</dbReference>
<dbReference type="PIRSF" id="PIRSF000390">
    <property type="entry name" value="PLP_StrS"/>
    <property type="match status" value="1"/>
</dbReference>
<organism evidence="3 4">
    <name type="scientific">Pseudogemmobacter faecipullorum</name>
    <dbReference type="NCBI Taxonomy" id="2755041"/>
    <lineage>
        <taxon>Bacteria</taxon>
        <taxon>Pseudomonadati</taxon>
        <taxon>Pseudomonadota</taxon>
        <taxon>Alphaproteobacteria</taxon>
        <taxon>Rhodobacterales</taxon>
        <taxon>Paracoccaceae</taxon>
        <taxon>Pseudogemmobacter</taxon>
    </lineage>
</organism>
<evidence type="ECO:0000313" key="3">
    <source>
        <dbReference type="EMBL" id="MCB5411982.1"/>
    </source>
</evidence>
<protein>
    <submittedName>
        <fullName evidence="3">UDP-4-amino-4, 6-dideoxy-N-acetyl-beta-L-altrosamine transaminase</fullName>
        <ecNumber evidence="3">2.6.1.92</ecNumber>
    </submittedName>
</protein>
<reference evidence="3 4" key="1">
    <citation type="submission" date="2020-07" db="EMBL/GenBank/DDBJ databases">
        <title>Pseudogemmobacter sp. nov., isolated from poultry manure in Taiwan.</title>
        <authorList>
            <person name="Lin S.-Y."/>
            <person name="Tang Y.-S."/>
            <person name="Young C.-C."/>
        </authorList>
    </citation>
    <scope>NUCLEOTIDE SEQUENCE [LARGE SCALE GENOMIC DNA]</scope>
    <source>
        <strain evidence="3 4">CC-YST710</strain>
    </source>
</reference>
<keyword evidence="3" id="KW-0032">Aminotransferase</keyword>